<name>A0A2S0VVC4_9ALTE</name>
<dbReference type="EC" id="3.4.24.-" evidence="11"/>
<keyword evidence="7 11" id="KW-0862">Zinc</keyword>
<evidence type="ECO:0000256" key="8">
    <source>
        <dbReference type="ARBA" id="ARBA00022989"/>
    </source>
</evidence>
<dbReference type="NCBIfam" id="NF008046">
    <property type="entry name" value="PRK10779.1"/>
    <property type="match status" value="1"/>
</dbReference>
<dbReference type="InterPro" id="IPR036034">
    <property type="entry name" value="PDZ_sf"/>
</dbReference>
<organism evidence="13 14">
    <name type="scientific">Saccharobesus litoralis</name>
    <dbReference type="NCBI Taxonomy" id="2172099"/>
    <lineage>
        <taxon>Bacteria</taxon>
        <taxon>Pseudomonadati</taxon>
        <taxon>Pseudomonadota</taxon>
        <taxon>Gammaproteobacteria</taxon>
        <taxon>Alteromonadales</taxon>
        <taxon>Alteromonadaceae</taxon>
        <taxon>Saccharobesus</taxon>
    </lineage>
</organism>
<keyword evidence="4" id="KW-0645">Protease</keyword>
<keyword evidence="6 11" id="KW-0378">Hydrolase</keyword>
<dbReference type="GO" id="GO:0006508">
    <property type="term" value="P:proteolysis"/>
    <property type="evidence" value="ECO:0007669"/>
    <property type="project" value="UniProtKB-KW"/>
</dbReference>
<dbReference type="GO" id="GO:0016020">
    <property type="term" value="C:membrane"/>
    <property type="evidence" value="ECO:0007669"/>
    <property type="project" value="UniProtKB-SubCell"/>
</dbReference>
<dbReference type="InterPro" id="IPR008915">
    <property type="entry name" value="Peptidase_M50"/>
</dbReference>
<feature type="domain" description="PDZ" evidence="12">
    <location>
        <begin position="206"/>
        <end position="278"/>
    </location>
</feature>
<dbReference type="GO" id="GO:0004222">
    <property type="term" value="F:metalloendopeptidase activity"/>
    <property type="evidence" value="ECO:0007669"/>
    <property type="project" value="InterPro"/>
</dbReference>
<keyword evidence="5 11" id="KW-0812">Transmembrane</keyword>
<feature type="transmembrane region" description="Helical" evidence="11">
    <location>
        <begin position="97"/>
        <end position="121"/>
    </location>
</feature>
<evidence type="ECO:0000256" key="4">
    <source>
        <dbReference type="ARBA" id="ARBA00022670"/>
    </source>
</evidence>
<protein>
    <recommendedName>
        <fullName evidence="11">Zinc metalloprotease</fullName>
        <ecNumber evidence="11">3.4.24.-</ecNumber>
    </recommendedName>
</protein>
<evidence type="ECO:0000313" key="13">
    <source>
        <dbReference type="EMBL" id="AWB68145.1"/>
    </source>
</evidence>
<dbReference type="InterPro" id="IPR004387">
    <property type="entry name" value="Pept_M50_Zn"/>
</dbReference>
<evidence type="ECO:0000259" key="12">
    <source>
        <dbReference type="SMART" id="SM00228"/>
    </source>
</evidence>
<dbReference type="Proteomes" id="UP000244441">
    <property type="component" value="Chromosome"/>
</dbReference>
<dbReference type="PANTHER" id="PTHR42837">
    <property type="entry name" value="REGULATOR OF SIGMA-E PROTEASE RSEP"/>
    <property type="match status" value="1"/>
</dbReference>
<comment type="cofactor">
    <cofactor evidence="1 11">
        <name>Zn(2+)</name>
        <dbReference type="ChEBI" id="CHEBI:29105"/>
    </cofactor>
</comment>
<proteinExistence type="inferred from homology"/>
<evidence type="ECO:0000256" key="9">
    <source>
        <dbReference type="ARBA" id="ARBA00023049"/>
    </source>
</evidence>
<dbReference type="EMBL" id="CP026604">
    <property type="protein sequence ID" value="AWB68145.1"/>
    <property type="molecule type" value="Genomic_DNA"/>
</dbReference>
<keyword evidence="11" id="KW-0479">Metal-binding</keyword>
<dbReference type="PANTHER" id="PTHR42837:SF2">
    <property type="entry name" value="MEMBRANE METALLOPROTEASE ARASP2, CHLOROPLASTIC-RELATED"/>
    <property type="match status" value="1"/>
</dbReference>
<evidence type="ECO:0000256" key="10">
    <source>
        <dbReference type="ARBA" id="ARBA00023136"/>
    </source>
</evidence>
<dbReference type="InterPro" id="IPR001478">
    <property type="entry name" value="PDZ"/>
</dbReference>
<dbReference type="CDD" id="cd23082">
    <property type="entry name" value="cpPDZ1_EcRseP-like"/>
    <property type="match status" value="1"/>
</dbReference>
<dbReference type="AlphaFoldDB" id="A0A2S0VVC4"/>
<comment type="similarity">
    <text evidence="3 11">Belongs to the peptidase M50B family.</text>
</comment>
<dbReference type="SUPFAM" id="SSF50156">
    <property type="entry name" value="PDZ domain-like"/>
    <property type="match status" value="2"/>
</dbReference>
<gene>
    <name evidence="13" type="ORF">C2869_17735</name>
</gene>
<evidence type="ECO:0000256" key="11">
    <source>
        <dbReference type="RuleBase" id="RU362031"/>
    </source>
</evidence>
<feature type="transmembrane region" description="Helical" evidence="11">
    <location>
        <begin position="425"/>
        <end position="443"/>
    </location>
</feature>
<comment type="subcellular location">
    <subcellularLocation>
        <location evidence="2">Membrane</location>
        <topology evidence="2">Multi-pass membrane protein</topology>
    </subcellularLocation>
</comment>
<feature type="domain" description="PDZ" evidence="12">
    <location>
        <begin position="117"/>
        <end position="185"/>
    </location>
</feature>
<dbReference type="OrthoDB" id="9782003at2"/>
<dbReference type="GO" id="GO:0046872">
    <property type="term" value="F:metal ion binding"/>
    <property type="evidence" value="ECO:0007669"/>
    <property type="project" value="UniProtKB-KW"/>
</dbReference>
<dbReference type="Pfam" id="PF02163">
    <property type="entry name" value="Peptidase_M50"/>
    <property type="match status" value="1"/>
</dbReference>
<keyword evidence="10 11" id="KW-0472">Membrane</keyword>
<evidence type="ECO:0000256" key="5">
    <source>
        <dbReference type="ARBA" id="ARBA00022692"/>
    </source>
</evidence>
<evidence type="ECO:0000256" key="1">
    <source>
        <dbReference type="ARBA" id="ARBA00001947"/>
    </source>
</evidence>
<dbReference type="CDD" id="cd06163">
    <property type="entry name" value="S2P-M50_PDZ_RseP-like"/>
    <property type="match status" value="2"/>
</dbReference>
<keyword evidence="14" id="KW-1185">Reference proteome</keyword>
<accession>A0A2S0VVC4</accession>
<evidence type="ECO:0000256" key="3">
    <source>
        <dbReference type="ARBA" id="ARBA00007931"/>
    </source>
</evidence>
<dbReference type="KEGG" id="cate:C2869_17735"/>
<evidence type="ECO:0000256" key="7">
    <source>
        <dbReference type="ARBA" id="ARBA00022833"/>
    </source>
</evidence>
<evidence type="ECO:0000256" key="2">
    <source>
        <dbReference type="ARBA" id="ARBA00004141"/>
    </source>
</evidence>
<dbReference type="NCBIfam" id="TIGR00054">
    <property type="entry name" value="RIP metalloprotease RseP"/>
    <property type="match status" value="1"/>
</dbReference>
<keyword evidence="9 11" id="KW-0482">Metalloprotease</keyword>
<evidence type="ECO:0000256" key="6">
    <source>
        <dbReference type="ARBA" id="ARBA00022801"/>
    </source>
</evidence>
<keyword evidence="8 11" id="KW-1133">Transmembrane helix</keyword>
<feature type="transmembrane region" description="Helical" evidence="11">
    <location>
        <begin position="7"/>
        <end position="28"/>
    </location>
</feature>
<evidence type="ECO:0000313" key="14">
    <source>
        <dbReference type="Proteomes" id="UP000244441"/>
    </source>
</evidence>
<sequence>MTFIWNLLFFIILIGVLVTVHEYGHFIVARKCGVKVLRFAIGFGSPLFKWHDKQGTEYVIAAIPLGGYVKMLDSRIEDVPQAYHDQTFNYKPVSQRIAIVAAGPIFNFILAIVAFWAMYLIGVQSPKPIIGDIVKDSIVAQANIQSSSEIFSINGQRTNTWQDVQLELSRVIGAPDVIVEVIAKHQQQPKSRVLDLTYWTPKPESESLITSIGIKPYRPNIHAIVSQVADKSPAFNVLQIGDKIIAVNGNKIADWRDFQTQVWPYPNEEIAIQVERNGRELELFLKLGVTKHRDGKTVGFVGVSPTVEPFPPEYTNHQQYNVLAAIPVAVEKTWNTITLSFAMVAKLLSGEVSIKALSGPVTIAEGAGTTASYGLVHFLSFMAFISVNLGIINLLPLPVLDGGHLLYYLIELATGKPVPESVQELGYKIGLILIFSMMSIAIFNDIARL</sequence>
<dbReference type="SMART" id="SM00228">
    <property type="entry name" value="PDZ"/>
    <property type="match status" value="2"/>
</dbReference>
<reference evidence="13 14" key="1">
    <citation type="submission" date="2018-01" db="EMBL/GenBank/DDBJ databases">
        <title>Genome sequence of a Cantenovulum-like bacteria.</title>
        <authorList>
            <person name="Tan W.R."/>
            <person name="Lau N.-S."/>
            <person name="Go F."/>
            <person name="Amirul A.-A.A."/>
        </authorList>
    </citation>
    <scope>NUCLEOTIDE SEQUENCE [LARGE SCALE GENOMIC DNA]</scope>
    <source>
        <strain evidence="13 14">CCB-QB4</strain>
    </source>
</reference>
<dbReference type="RefSeq" id="WP_108604210.1">
    <property type="nucleotide sequence ID" value="NZ_CP026604.1"/>
</dbReference>
<dbReference type="Gene3D" id="2.30.42.10">
    <property type="match status" value="2"/>
</dbReference>
<feature type="transmembrane region" description="Helical" evidence="11">
    <location>
        <begin position="375"/>
        <end position="395"/>
    </location>
</feature>